<accession>A0A7W7BS10</accession>
<dbReference type="CDD" id="cd12797">
    <property type="entry name" value="M23_peptidase"/>
    <property type="match status" value="1"/>
</dbReference>
<feature type="compositionally biased region" description="Gly residues" evidence="2">
    <location>
        <begin position="248"/>
        <end position="268"/>
    </location>
</feature>
<dbReference type="Pfam" id="PF01551">
    <property type="entry name" value="Peptidase_M23"/>
    <property type="match status" value="1"/>
</dbReference>
<dbReference type="GO" id="GO:0004222">
    <property type="term" value="F:metalloendopeptidase activity"/>
    <property type="evidence" value="ECO:0007669"/>
    <property type="project" value="TreeGrafter"/>
</dbReference>
<keyword evidence="5" id="KW-1185">Reference proteome</keyword>
<dbReference type="InterPro" id="IPR016047">
    <property type="entry name" value="M23ase_b-sheet_dom"/>
</dbReference>
<dbReference type="InterPro" id="IPR050570">
    <property type="entry name" value="Cell_wall_metabolism_enzyme"/>
</dbReference>
<feature type="coiled-coil region" evidence="1">
    <location>
        <begin position="15"/>
        <end position="77"/>
    </location>
</feature>
<dbReference type="Gene3D" id="2.70.70.10">
    <property type="entry name" value="Glucose Permease (Domain IIA)"/>
    <property type="match status" value="1"/>
</dbReference>
<dbReference type="InterPro" id="IPR011055">
    <property type="entry name" value="Dup_hybrid_motif"/>
</dbReference>
<feature type="compositionally biased region" description="Basic and acidic residues" evidence="2">
    <location>
        <begin position="229"/>
        <end position="244"/>
    </location>
</feature>
<evidence type="ECO:0000313" key="5">
    <source>
        <dbReference type="Proteomes" id="UP000573729"/>
    </source>
</evidence>
<dbReference type="AlphaFoldDB" id="A0A7W7BS10"/>
<protein>
    <submittedName>
        <fullName evidence="4">Murein DD-endopeptidase MepM/ murein hydrolase activator NlpD</fullName>
    </submittedName>
</protein>
<feature type="region of interest" description="Disordered" evidence="2">
    <location>
        <begin position="229"/>
        <end position="274"/>
    </location>
</feature>
<dbReference type="SUPFAM" id="SSF51261">
    <property type="entry name" value="Duplicated hybrid motif"/>
    <property type="match status" value="1"/>
</dbReference>
<reference evidence="4 5" key="1">
    <citation type="submission" date="2020-08" db="EMBL/GenBank/DDBJ databases">
        <title>Sequencing the genomes of 1000 actinobacteria strains.</title>
        <authorList>
            <person name="Klenk H.-P."/>
        </authorList>
    </citation>
    <scope>NUCLEOTIDE SEQUENCE [LARGE SCALE GENOMIC DNA]</scope>
    <source>
        <strain evidence="4 5">DSM 24947</strain>
    </source>
</reference>
<feature type="domain" description="M23ase beta-sheet core" evidence="3">
    <location>
        <begin position="302"/>
        <end position="398"/>
    </location>
</feature>
<comment type="caution">
    <text evidence="4">The sequence shown here is derived from an EMBL/GenBank/DDBJ whole genome shotgun (WGS) entry which is preliminary data.</text>
</comment>
<dbReference type="RefSeq" id="WP_343065975.1">
    <property type="nucleotide sequence ID" value="NZ_JACHMD010000001.1"/>
</dbReference>
<sequence length="409" mass="43807">MEKARRNEASKNSEIARIETLIRSLQSDVEAKQAEAERLGQEHVLAVEAYEDAVDRAETLQAQADAESARAEAAAQKLGILITEQYRSGKRDPALELFFSGEPGSADDLLSRLGTMDRLVEANREVYADATGARDNAQSLSAQAEVARAERDRRKNDAEKKMQAAQNAAQAALVALETQSEHRDVLEAQLAALRDTTAITVADYQTGVEVRRRERAERIRRERAAAAARAREEERRRQEEEREQAANAGGGGTGGNTSGGGAASGGGQVQPSGWVRPAHGGVTSYFGSRGTICSNGYCTASGHRGLDFAASCGAPIYAAASGTVTFAGWSGSWGNYIKILHSDGSTTAYAHILNGGYNVRYGQRVRAGQLIAYAGTTGASTGCHLHFEVYRDGVRVDPAAHLRNRGVRV</sequence>
<evidence type="ECO:0000259" key="3">
    <source>
        <dbReference type="Pfam" id="PF01551"/>
    </source>
</evidence>
<proteinExistence type="predicted"/>
<dbReference type="PANTHER" id="PTHR21666">
    <property type="entry name" value="PEPTIDASE-RELATED"/>
    <property type="match status" value="1"/>
</dbReference>
<dbReference type="EMBL" id="JACHMD010000001">
    <property type="protein sequence ID" value="MBB4666573.1"/>
    <property type="molecule type" value="Genomic_DNA"/>
</dbReference>
<organism evidence="4 5">
    <name type="scientific">Microbacterium marinum</name>
    <dbReference type="NCBI Taxonomy" id="421115"/>
    <lineage>
        <taxon>Bacteria</taxon>
        <taxon>Bacillati</taxon>
        <taxon>Actinomycetota</taxon>
        <taxon>Actinomycetes</taxon>
        <taxon>Micrococcales</taxon>
        <taxon>Microbacteriaceae</taxon>
        <taxon>Microbacterium</taxon>
    </lineage>
</organism>
<dbReference type="Proteomes" id="UP000573729">
    <property type="component" value="Unassembled WGS sequence"/>
</dbReference>
<keyword evidence="4" id="KW-0378">Hydrolase</keyword>
<evidence type="ECO:0000256" key="1">
    <source>
        <dbReference type="SAM" id="Coils"/>
    </source>
</evidence>
<name>A0A7W7BS10_9MICO</name>
<evidence type="ECO:0000313" key="4">
    <source>
        <dbReference type="EMBL" id="MBB4666573.1"/>
    </source>
</evidence>
<evidence type="ECO:0000256" key="2">
    <source>
        <dbReference type="SAM" id="MobiDB-lite"/>
    </source>
</evidence>
<gene>
    <name evidence="4" type="ORF">BKA24_001282</name>
</gene>
<dbReference type="PANTHER" id="PTHR21666:SF270">
    <property type="entry name" value="MUREIN HYDROLASE ACTIVATOR ENVC"/>
    <property type="match status" value="1"/>
</dbReference>
<keyword evidence="1" id="KW-0175">Coiled coil</keyword>